<organism evidence="2 3">
    <name type="scientific">Escallonia rubra</name>
    <dbReference type="NCBI Taxonomy" id="112253"/>
    <lineage>
        <taxon>Eukaryota</taxon>
        <taxon>Viridiplantae</taxon>
        <taxon>Streptophyta</taxon>
        <taxon>Embryophyta</taxon>
        <taxon>Tracheophyta</taxon>
        <taxon>Spermatophyta</taxon>
        <taxon>Magnoliopsida</taxon>
        <taxon>eudicotyledons</taxon>
        <taxon>Gunneridae</taxon>
        <taxon>Pentapetalae</taxon>
        <taxon>asterids</taxon>
        <taxon>campanulids</taxon>
        <taxon>Escalloniales</taxon>
        <taxon>Escalloniaceae</taxon>
        <taxon>Escallonia</taxon>
    </lineage>
</organism>
<evidence type="ECO:0000313" key="3">
    <source>
        <dbReference type="Proteomes" id="UP001187471"/>
    </source>
</evidence>
<evidence type="ECO:0000256" key="1">
    <source>
        <dbReference type="SAM" id="MobiDB-lite"/>
    </source>
</evidence>
<dbReference type="AlphaFoldDB" id="A0AA88UUZ8"/>
<keyword evidence="3" id="KW-1185">Reference proteome</keyword>
<feature type="region of interest" description="Disordered" evidence="1">
    <location>
        <begin position="58"/>
        <end position="85"/>
    </location>
</feature>
<sequence length="131" mass="13825">MSPHRHRKPINPTFLLQPEHRFTSRRLASTSRIGTRARSNMSGDLAVLDLESTLPPTFGSAGSCDLSGPESLDGRGGVQRGRDSGTLSSIAGVAVAGFGYNFGETEGHGCTEISPDFAEQVKAEVVHMVGA</sequence>
<comment type="caution">
    <text evidence="2">The sequence shown here is derived from an EMBL/GenBank/DDBJ whole genome shotgun (WGS) entry which is preliminary data.</text>
</comment>
<protein>
    <submittedName>
        <fullName evidence="2">Uncharacterized protein</fullName>
    </submittedName>
</protein>
<accession>A0AA88UUZ8</accession>
<proteinExistence type="predicted"/>
<dbReference type="Proteomes" id="UP001187471">
    <property type="component" value="Unassembled WGS sequence"/>
</dbReference>
<reference evidence="2" key="1">
    <citation type="submission" date="2022-12" db="EMBL/GenBank/DDBJ databases">
        <title>Draft genome assemblies for two species of Escallonia (Escalloniales).</title>
        <authorList>
            <person name="Chanderbali A."/>
            <person name="Dervinis C."/>
            <person name="Anghel I."/>
            <person name="Soltis D."/>
            <person name="Soltis P."/>
            <person name="Zapata F."/>
        </authorList>
    </citation>
    <scope>NUCLEOTIDE SEQUENCE</scope>
    <source>
        <strain evidence="2">UCBG92.1500</strain>
        <tissue evidence="2">Leaf</tissue>
    </source>
</reference>
<gene>
    <name evidence="2" type="ORF">RJ640_029550</name>
</gene>
<name>A0AA88UUZ8_9ASTE</name>
<dbReference type="EMBL" id="JAVXUO010000696">
    <property type="protein sequence ID" value="KAK2989822.1"/>
    <property type="molecule type" value="Genomic_DNA"/>
</dbReference>
<evidence type="ECO:0000313" key="2">
    <source>
        <dbReference type="EMBL" id="KAK2989822.1"/>
    </source>
</evidence>